<name>A0A8S5PXE1_9CAUD</name>
<accession>A0A8S5PXE1</accession>
<protein>
    <submittedName>
        <fullName evidence="1">Uncharacterized protein</fullName>
    </submittedName>
</protein>
<evidence type="ECO:0000313" key="1">
    <source>
        <dbReference type="EMBL" id="DAE11554.1"/>
    </source>
</evidence>
<organism evidence="1">
    <name type="scientific">Myoviridae sp. ct4tH12</name>
    <dbReference type="NCBI Taxonomy" id="2825031"/>
    <lineage>
        <taxon>Viruses</taxon>
        <taxon>Duplodnaviria</taxon>
        <taxon>Heunggongvirae</taxon>
        <taxon>Uroviricota</taxon>
        <taxon>Caudoviricetes</taxon>
    </lineage>
</organism>
<reference evidence="1" key="1">
    <citation type="journal article" date="2021" name="Proc. Natl. Acad. Sci. U.S.A.">
        <title>A Catalog of Tens of Thousands of Viruses from Human Metagenomes Reveals Hidden Associations with Chronic Diseases.</title>
        <authorList>
            <person name="Tisza M.J."/>
            <person name="Buck C.B."/>
        </authorList>
    </citation>
    <scope>NUCLEOTIDE SEQUENCE</scope>
    <source>
        <strain evidence="1">Ct4tH12</strain>
    </source>
</reference>
<proteinExistence type="predicted"/>
<sequence length="54" mass="5999">MLYKTKFRKSMNFSKIYCNPASITGIIDIGLNAPCGDVRAVFFYGGIDGCFKLL</sequence>
<dbReference type="EMBL" id="BK015534">
    <property type="protein sequence ID" value="DAE11554.1"/>
    <property type="molecule type" value="Genomic_DNA"/>
</dbReference>